<dbReference type="GO" id="GO:0015031">
    <property type="term" value="P:protein transport"/>
    <property type="evidence" value="ECO:0007669"/>
    <property type="project" value="UniProtKB-UniRule"/>
</dbReference>
<dbReference type="Pfam" id="PF05698">
    <property type="entry name" value="Trigger_C"/>
    <property type="match status" value="1"/>
</dbReference>
<organism evidence="13 14">
    <name type="scientific">Treponema vincentii F0403</name>
    <dbReference type="NCBI Taxonomy" id="1125702"/>
    <lineage>
        <taxon>Bacteria</taxon>
        <taxon>Pseudomonadati</taxon>
        <taxon>Spirochaetota</taxon>
        <taxon>Spirochaetia</taxon>
        <taxon>Spirochaetales</taxon>
        <taxon>Treponemataceae</taxon>
        <taxon>Treponema</taxon>
    </lineage>
</organism>
<dbReference type="PATRIC" id="fig|1125702.3.peg.1265"/>
<keyword evidence="5 9" id="KW-0697">Rotamase</keyword>
<dbReference type="PROSITE" id="PS50059">
    <property type="entry name" value="FKBP_PPIASE"/>
    <property type="match status" value="1"/>
</dbReference>
<evidence type="ECO:0000256" key="11">
    <source>
        <dbReference type="RuleBase" id="RU003914"/>
    </source>
</evidence>
<evidence type="ECO:0000256" key="10">
    <source>
        <dbReference type="PROSITE-ProRule" id="PRU00277"/>
    </source>
</evidence>
<evidence type="ECO:0000256" key="5">
    <source>
        <dbReference type="ARBA" id="ARBA00023110"/>
    </source>
</evidence>
<accession>S3LQR4</accession>
<evidence type="ECO:0000256" key="1">
    <source>
        <dbReference type="ARBA" id="ARBA00000971"/>
    </source>
</evidence>
<dbReference type="Pfam" id="PF05697">
    <property type="entry name" value="Trigger_N"/>
    <property type="match status" value="1"/>
</dbReference>
<evidence type="ECO:0000256" key="4">
    <source>
        <dbReference type="ARBA" id="ARBA00016902"/>
    </source>
</evidence>
<comment type="catalytic activity">
    <reaction evidence="1 9 10">
        <text>[protein]-peptidylproline (omega=180) = [protein]-peptidylproline (omega=0)</text>
        <dbReference type="Rhea" id="RHEA:16237"/>
        <dbReference type="Rhea" id="RHEA-COMP:10747"/>
        <dbReference type="Rhea" id="RHEA-COMP:10748"/>
        <dbReference type="ChEBI" id="CHEBI:83833"/>
        <dbReference type="ChEBI" id="CHEBI:83834"/>
        <dbReference type="EC" id="5.2.1.8"/>
    </reaction>
</comment>
<comment type="function">
    <text evidence="9">Involved in protein export. Acts as a chaperone by maintaining the newly synthesized protein in an open conformation. Functions as a peptidyl-prolyl cis-trans isomerase.</text>
</comment>
<dbReference type="SUPFAM" id="SSF54534">
    <property type="entry name" value="FKBP-like"/>
    <property type="match status" value="1"/>
</dbReference>
<dbReference type="GO" id="GO:0005737">
    <property type="term" value="C:cytoplasm"/>
    <property type="evidence" value="ECO:0007669"/>
    <property type="project" value="UniProtKB-SubCell"/>
</dbReference>
<dbReference type="InterPro" id="IPR046357">
    <property type="entry name" value="PPIase_dom_sf"/>
</dbReference>
<dbReference type="GO" id="GO:0044183">
    <property type="term" value="F:protein folding chaperone"/>
    <property type="evidence" value="ECO:0007669"/>
    <property type="project" value="TreeGrafter"/>
</dbReference>
<dbReference type="EC" id="5.2.1.8" evidence="3 9"/>
<evidence type="ECO:0000256" key="9">
    <source>
        <dbReference type="HAMAP-Rule" id="MF_00303"/>
    </source>
</evidence>
<keyword evidence="9 11" id="KW-0132">Cell division</keyword>
<dbReference type="PANTHER" id="PTHR30560:SF3">
    <property type="entry name" value="TRIGGER FACTOR-LIKE PROTEIN TIG, CHLOROPLASTIC"/>
    <property type="match status" value="1"/>
</dbReference>
<dbReference type="Pfam" id="PF00254">
    <property type="entry name" value="FKBP_C"/>
    <property type="match status" value="1"/>
</dbReference>
<comment type="similarity">
    <text evidence="2 9 11">Belongs to the FKBP-type PPIase family. Tig subfamily.</text>
</comment>
<evidence type="ECO:0000256" key="2">
    <source>
        <dbReference type="ARBA" id="ARBA00005464"/>
    </source>
</evidence>
<evidence type="ECO:0000256" key="6">
    <source>
        <dbReference type="ARBA" id="ARBA00023186"/>
    </source>
</evidence>
<keyword evidence="14" id="KW-1185">Reference proteome</keyword>
<dbReference type="PIRSF" id="PIRSF003095">
    <property type="entry name" value="Trigger_factor"/>
    <property type="match status" value="1"/>
</dbReference>
<dbReference type="NCBIfam" id="TIGR00115">
    <property type="entry name" value="tig"/>
    <property type="match status" value="1"/>
</dbReference>
<evidence type="ECO:0000259" key="12">
    <source>
        <dbReference type="PROSITE" id="PS50059"/>
    </source>
</evidence>
<dbReference type="PANTHER" id="PTHR30560">
    <property type="entry name" value="TRIGGER FACTOR CHAPERONE AND PEPTIDYL-PROLYL CIS/TRANS ISOMERASE"/>
    <property type="match status" value="1"/>
</dbReference>
<proteinExistence type="inferred from homology"/>
<keyword evidence="6 9" id="KW-0143">Chaperone</keyword>
<evidence type="ECO:0000313" key="13">
    <source>
        <dbReference type="EMBL" id="EPF46647.1"/>
    </source>
</evidence>
<evidence type="ECO:0000256" key="3">
    <source>
        <dbReference type="ARBA" id="ARBA00013194"/>
    </source>
</evidence>
<dbReference type="HAMAP" id="MF_00303">
    <property type="entry name" value="Trigger_factor_Tig"/>
    <property type="match status" value="1"/>
</dbReference>
<dbReference type="GO" id="GO:0051083">
    <property type="term" value="P:'de novo' cotranslational protein folding"/>
    <property type="evidence" value="ECO:0007669"/>
    <property type="project" value="TreeGrafter"/>
</dbReference>
<dbReference type="GO" id="GO:0043335">
    <property type="term" value="P:protein unfolding"/>
    <property type="evidence" value="ECO:0007669"/>
    <property type="project" value="TreeGrafter"/>
</dbReference>
<keyword evidence="7 9" id="KW-0413">Isomerase</keyword>
<dbReference type="GO" id="GO:0051301">
    <property type="term" value="P:cell division"/>
    <property type="evidence" value="ECO:0007669"/>
    <property type="project" value="UniProtKB-KW"/>
</dbReference>
<name>S3LQR4_9SPIR</name>
<gene>
    <name evidence="9" type="primary">tig</name>
    <name evidence="13" type="ORF">HMPREF1222_01220</name>
</gene>
<dbReference type="GO" id="GO:0003755">
    <property type="term" value="F:peptidyl-prolyl cis-trans isomerase activity"/>
    <property type="evidence" value="ECO:0007669"/>
    <property type="project" value="UniProtKB-UniRule"/>
</dbReference>
<dbReference type="InterPro" id="IPR001179">
    <property type="entry name" value="PPIase_FKBP_dom"/>
</dbReference>
<sequence length="463" mass="52152">MNFTKEFTPIEKSRMKLSITVKQDEVQNRYALLTKKYAKQLQIPGFRKGKVPVKILEQKFGDTLRAETYDEVIQNVLEEVFESADKYSRPLPYSQPELDGTPDFKLDADMAFAVMYDVLPKVELSKVEGFTVSVPEVSVIDGDIEKELALIQERNALVIDCADTDTVQNDNIVTINYVQLDDSDAEIETSKRNDFVFTVGKGQFHYGVDDELIGMKKGEEKVIVKTYPAEHIDKQLAGKTIKLRVTVTALKRKELPAIDDDLAQDVSEKYKTLADLKADISKNLTRQVADVLERKKTDELLKQMAEANPIELPESMVKAELEGRWAMLAQRLGMSPESLEKLTIDINGKLSKASAMTEWRTEAELRLKTRIIVEKLLEDRGITASPEDVEAEYASIAERTGASAEDVKKHYDGNPRDKEYLIDDIKEKKLYAQLFEKSTVKSGEKLTVEQLLGEGVADVGTDA</sequence>
<keyword evidence="9" id="KW-0963">Cytoplasm</keyword>
<feature type="domain" description="PPIase FKBP-type" evidence="12">
    <location>
        <begin position="170"/>
        <end position="224"/>
    </location>
</feature>
<dbReference type="InterPro" id="IPR008880">
    <property type="entry name" value="Trigger_fac_C"/>
</dbReference>
<dbReference type="EMBL" id="ATFC01000008">
    <property type="protein sequence ID" value="EPF46647.1"/>
    <property type="molecule type" value="Genomic_DNA"/>
</dbReference>
<dbReference type="Gene3D" id="3.30.70.1050">
    <property type="entry name" value="Trigger factor ribosome-binding domain"/>
    <property type="match status" value="1"/>
</dbReference>
<dbReference type="HOGENOM" id="CLU_033058_3_1_12"/>
<protein>
    <recommendedName>
        <fullName evidence="4 9">Trigger factor</fullName>
        <shortName evidence="9">TF</shortName>
        <ecNumber evidence="3 9">5.2.1.8</ecNumber>
    </recommendedName>
    <alternativeName>
        <fullName evidence="8 9">PPIase</fullName>
    </alternativeName>
</protein>
<dbReference type="InterPro" id="IPR036611">
    <property type="entry name" value="Trigger_fac_ribosome-bd_sf"/>
</dbReference>
<dbReference type="InterPro" id="IPR005215">
    <property type="entry name" value="Trig_fac"/>
</dbReference>
<comment type="subcellular location">
    <subcellularLocation>
        <location evidence="9">Cytoplasm</location>
    </subcellularLocation>
    <text evidence="9">About half TF is bound to the ribosome near the polypeptide exit tunnel while the other half is free in the cytoplasm.</text>
</comment>
<dbReference type="SUPFAM" id="SSF109998">
    <property type="entry name" value="Triger factor/SurA peptide-binding domain-like"/>
    <property type="match status" value="1"/>
</dbReference>
<dbReference type="GeneID" id="301461388"/>
<keyword evidence="9 11" id="KW-0131">Cell cycle</keyword>
<dbReference type="Proteomes" id="UP000014605">
    <property type="component" value="Unassembled WGS sequence"/>
</dbReference>
<evidence type="ECO:0000256" key="7">
    <source>
        <dbReference type="ARBA" id="ARBA00023235"/>
    </source>
</evidence>
<dbReference type="GO" id="GO:0043022">
    <property type="term" value="F:ribosome binding"/>
    <property type="evidence" value="ECO:0007669"/>
    <property type="project" value="TreeGrafter"/>
</dbReference>
<dbReference type="RefSeq" id="WP_016518653.1">
    <property type="nucleotide sequence ID" value="NZ_KE332512.1"/>
</dbReference>
<comment type="caution">
    <text evidence="13">The sequence shown here is derived from an EMBL/GenBank/DDBJ whole genome shotgun (WGS) entry which is preliminary data.</text>
</comment>
<dbReference type="Gene3D" id="1.10.3120.10">
    <property type="entry name" value="Trigger factor, C-terminal domain"/>
    <property type="match status" value="1"/>
</dbReference>
<comment type="domain">
    <text evidence="9">Consists of 3 domains; the N-terminus binds the ribosome, the middle domain has PPIase activity, while the C-terminus has intrinsic chaperone activity on its own.</text>
</comment>
<dbReference type="InterPro" id="IPR008881">
    <property type="entry name" value="Trigger_fac_ribosome-bd_bac"/>
</dbReference>
<evidence type="ECO:0000256" key="8">
    <source>
        <dbReference type="ARBA" id="ARBA00029986"/>
    </source>
</evidence>
<dbReference type="SUPFAM" id="SSF102735">
    <property type="entry name" value="Trigger factor ribosome-binding domain"/>
    <property type="match status" value="1"/>
</dbReference>
<evidence type="ECO:0000313" key="14">
    <source>
        <dbReference type="Proteomes" id="UP000014605"/>
    </source>
</evidence>
<dbReference type="Gene3D" id="3.10.50.40">
    <property type="match status" value="1"/>
</dbReference>
<dbReference type="InterPro" id="IPR027304">
    <property type="entry name" value="Trigger_fact/SurA_dom_sf"/>
</dbReference>
<reference evidence="13 14" key="1">
    <citation type="submission" date="2013-04" db="EMBL/GenBank/DDBJ databases">
        <title>The Genome Sequence of Treponema vincentii F0403.</title>
        <authorList>
            <consortium name="The Broad Institute Genomics Platform"/>
            <person name="Earl A."/>
            <person name="Ward D."/>
            <person name="Feldgarden M."/>
            <person name="Gevers D."/>
            <person name="Leonetti C."/>
            <person name="Izard J."/>
            <person name="Walker B."/>
            <person name="Young S."/>
            <person name="Zeng Q."/>
            <person name="Gargeya S."/>
            <person name="Fitzgerald M."/>
            <person name="Haas B."/>
            <person name="Abouelleil A."/>
            <person name="Allen A.W."/>
            <person name="Alvarado L."/>
            <person name="Arachchi H.M."/>
            <person name="Berlin A.M."/>
            <person name="Chapman S.B."/>
            <person name="Gainer-Dewar J."/>
            <person name="Goldberg J."/>
            <person name="Griggs A."/>
            <person name="Gujja S."/>
            <person name="Hansen M."/>
            <person name="Howarth C."/>
            <person name="Imamovic A."/>
            <person name="Ireland A."/>
            <person name="Larimer J."/>
            <person name="McCowan C."/>
            <person name="Murphy C."/>
            <person name="Pearson M."/>
            <person name="Poon T.W."/>
            <person name="Priest M."/>
            <person name="Roberts A."/>
            <person name="Saif S."/>
            <person name="Shea T."/>
            <person name="Sisk P."/>
            <person name="Sykes S."/>
            <person name="Wortman J."/>
            <person name="Nusbaum C."/>
            <person name="Birren B."/>
        </authorList>
    </citation>
    <scope>NUCLEOTIDE SEQUENCE [LARGE SCALE GENOMIC DNA]</scope>
    <source>
        <strain evidence="13 14">F0403</strain>
    </source>
</reference>
<dbReference type="AlphaFoldDB" id="S3LQR4"/>
<dbReference type="InterPro" id="IPR037041">
    <property type="entry name" value="Trigger_fac_C_sf"/>
</dbReference>